<dbReference type="InterPro" id="IPR033650">
    <property type="entry name" value="Ribosomal_mL46_NUDIX"/>
</dbReference>
<evidence type="ECO:0000256" key="4">
    <source>
        <dbReference type="ARBA" id="ARBA00022980"/>
    </source>
</evidence>
<evidence type="ECO:0000256" key="1">
    <source>
        <dbReference type="ARBA" id="ARBA00004173"/>
    </source>
</evidence>
<feature type="region of interest" description="Disordered" evidence="8">
    <location>
        <begin position="399"/>
        <end position="424"/>
    </location>
</feature>
<feature type="non-terminal residue" evidence="11">
    <location>
        <position position="1"/>
    </location>
</feature>
<feature type="domain" description="Large ribosomal subunit protein mL46 N-terminal" evidence="10">
    <location>
        <begin position="80"/>
        <end position="225"/>
    </location>
</feature>
<dbReference type="InterPro" id="IPR006181">
    <property type="entry name" value="D-amino_acid_oxidase_CS"/>
</dbReference>
<keyword evidence="6" id="KW-0687">Ribonucleoprotein</keyword>
<comment type="similarity">
    <text evidence="2">Belongs to the mitochondrion-specific ribosomal protein mL46 family.</text>
</comment>
<dbReference type="InterPro" id="IPR006076">
    <property type="entry name" value="FAD-dep_OxRdtase"/>
</dbReference>
<evidence type="ECO:0000256" key="8">
    <source>
        <dbReference type="SAM" id="MobiDB-lite"/>
    </source>
</evidence>
<proteinExistence type="inferred from homology"/>
<dbReference type="AlphaFoldDB" id="A0A3E2GT95"/>
<keyword evidence="3" id="KW-0809">Transit peptide</keyword>
<evidence type="ECO:0000259" key="10">
    <source>
        <dbReference type="Pfam" id="PF11788"/>
    </source>
</evidence>
<dbReference type="STRING" id="5539.A0A3E2GT95"/>
<evidence type="ECO:0000259" key="9">
    <source>
        <dbReference type="Pfam" id="PF01266"/>
    </source>
</evidence>
<dbReference type="CDD" id="cd04661">
    <property type="entry name" value="NUDIX_MRP_L46"/>
    <property type="match status" value="1"/>
</dbReference>
<name>A0A3E2GT95_SCYLI</name>
<dbReference type="Pfam" id="PF01266">
    <property type="entry name" value="DAO"/>
    <property type="match status" value="2"/>
</dbReference>
<comment type="caution">
    <text evidence="11">The sequence shown here is derived from an EMBL/GenBank/DDBJ whole genome shotgun (WGS) entry which is preliminary data.</text>
</comment>
<dbReference type="InterPro" id="IPR021757">
    <property type="entry name" value="Ribosomal_mL46_N"/>
</dbReference>
<feature type="non-terminal residue" evidence="11">
    <location>
        <position position="729"/>
    </location>
</feature>
<dbReference type="PANTHER" id="PTHR13124:SF12">
    <property type="entry name" value="LARGE RIBOSOMAL SUBUNIT PROTEIN ML46"/>
    <property type="match status" value="1"/>
</dbReference>
<evidence type="ECO:0000256" key="5">
    <source>
        <dbReference type="ARBA" id="ARBA00023128"/>
    </source>
</evidence>
<dbReference type="GO" id="GO:0003735">
    <property type="term" value="F:structural constituent of ribosome"/>
    <property type="evidence" value="ECO:0007669"/>
    <property type="project" value="InterPro"/>
</dbReference>
<dbReference type="OrthoDB" id="414075at2759"/>
<feature type="domain" description="FAD dependent oxidoreductase" evidence="9">
    <location>
        <begin position="533"/>
        <end position="713"/>
    </location>
</feature>
<feature type="compositionally biased region" description="Low complexity" evidence="8">
    <location>
        <begin position="43"/>
        <end position="57"/>
    </location>
</feature>
<evidence type="ECO:0000256" key="7">
    <source>
        <dbReference type="ARBA" id="ARBA00035190"/>
    </source>
</evidence>
<protein>
    <recommendedName>
        <fullName evidence="7">Large ribosomal subunit protein mL46</fullName>
    </recommendedName>
</protein>
<dbReference type="PANTHER" id="PTHR13124">
    <property type="entry name" value="39S RIBOSOMAL PROTEIN L46, MITOCHONDRIAL PRECURSOR-RELATED"/>
    <property type="match status" value="1"/>
</dbReference>
<dbReference type="GO" id="GO:0005762">
    <property type="term" value="C:mitochondrial large ribosomal subunit"/>
    <property type="evidence" value="ECO:0007669"/>
    <property type="project" value="TreeGrafter"/>
</dbReference>
<feature type="domain" description="FAD dependent oxidoreductase" evidence="9">
    <location>
        <begin position="357"/>
        <end position="440"/>
    </location>
</feature>
<dbReference type="Gene3D" id="3.40.50.720">
    <property type="entry name" value="NAD(P)-binding Rossmann-like Domain"/>
    <property type="match status" value="1"/>
</dbReference>
<dbReference type="Pfam" id="PF11788">
    <property type="entry name" value="MRP-L46"/>
    <property type="match status" value="1"/>
</dbReference>
<reference evidence="11 12" key="1">
    <citation type="submission" date="2018-05" db="EMBL/GenBank/DDBJ databases">
        <title>Draft genome sequence of Scytalidium lignicola DSM 105466, a ubiquitous saprotrophic fungus.</title>
        <authorList>
            <person name="Buettner E."/>
            <person name="Gebauer A.M."/>
            <person name="Hofrichter M."/>
            <person name="Liers C."/>
            <person name="Kellner H."/>
        </authorList>
    </citation>
    <scope>NUCLEOTIDE SEQUENCE [LARGE SCALE GENOMIC DNA]</scope>
    <source>
        <strain evidence="11 12">DSM 105466</strain>
    </source>
</reference>
<evidence type="ECO:0000313" key="11">
    <source>
        <dbReference type="EMBL" id="RFU23963.1"/>
    </source>
</evidence>
<dbReference type="Gene3D" id="3.30.9.10">
    <property type="entry name" value="D-Amino Acid Oxidase, subunit A, domain 2"/>
    <property type="match status" value="1"/>
</dbReference>
<evidence type="ECO:0000256" key="2">
    <source>
        <dbReference type="ARBA" id="ARBA00009070"/>
    </source>
</evidence>
<feature type="region of interest" description="Disordered" evidence="8">
    <location>
        <begin position="38"/>
        <end position="70"/>
    </location>
</feature>
<dbReference type="GO" id="GO:0003884">
    <property type="term" value="F:D-amino-acid oxidase activity"/>
    <property type="evidence" value="ECO:0007669"/>
    <property type="project" value="InterPro"/>
</dbReference>
<dbReference type="EMBL" id="NCSJ02000547">
    <property type="protein sequence ID" value="RFU23963.1"/>
    <property type="molecule type" value="Genomic_DNA"/>
</dbReference>
<evidence type="ECO:0000313" key="12">
    <source>
        <dbReference type="Proteomes" id="UP000258309"/>
    </source>
</evidence>
<comment type="subcellular location">
    <subcellularLocation>
        <location evidence="1">Mitochondrion</location>
    </subcellularLocation>
</comment>
<dbReference type="SUPFAM" id="SSF54373">
    <property type="entry name" value="FAD-linked reductases, C-terminal domain"/>
    <property type="match status" value="1"/>
</dbReference>
<sequence length="729" mass="79621">MTAPSRGSRAAASMLRSTRHQRVCSECVKTISRSTPIPQRTYATAATTKSSSSTTAAGPPPPSSSLNIPITPCPSNTPEYAVKASVVLSRPPLITAPQSSFDSAFFFYQKRLNERLAMPFTRYFYFKKDTPADHDWKIKAADRNGAAARELGGYQAYGKMGWNDEILVGDERSKPGYVVQKLLEEAKVRAVEGKDGAVSIVGADAVAADEESGLDRVESRWTEADRTRDVRRLDRKLAETLYLVVQREKGGWGFPTGDLIGRENLHQAAERILVQSAGVNMNTWIVGHAPIGHHFIKPYVNPDTKAIERVGDKIFFMKGRIMAGQADLKGNLFGLADFKWLTKRELENAQLSAMPQIVILGAGVTGLQTALTLLHTPSISSKYSITVLAAHLPGDNSSADYTSPAAGGHWRPHSSSSPSDAEQREWDARTYNVWRELLASKEKEGLSKEEIEKKVGLGIRESRNYWGMESSETEGGDGRGLWWRETVEGLEVLRGKNQSGEVVNYGDDGVIRTTVDMSTGLSGVVDDVKKKISEFKKGEEIVALVNATGLVARHFVEKDEAAKLYPVRGQTVVVRGEAKMGRTFSAYDGPDSIAYVLPRVGSGTTVLGGSKQVGNWDVNEDKELTVKILEVIKREGLAEELRTDTKNGEKGFEIIKVGAGLRPARKGGPRVEVERNKSGKGGKKINDVWVVHAYGHAGGGYQNSIGSAEKVTRLIGELLGSKARFRSMI</sequence>
<dbReference type="Gene3D" id="3.90.79.10">
    <property type="entry name" value="Nucleoside Triphosphate Pyrophosphohydrolase"/>
    <property type="match status" value="1"/>
</dbReference>
<dbReference type="Proteomes" id="UP000258309">
    <property type="component" value="Unassembled WGS sequence"/>
</dbReference>
<evidence type="ECO:0000256" key="6">
    <source>
        <dbReference type="ARBA" id="ARBA00023274"/>
    </source>
</evidence>
<keyword evidence="5" id="KW-0496">Mitochondrion</keyword>
<accession>A0A3E2GT95</accession>
<organism evidence="11 12">
    <name type="scientific">Scytalidium lignicola</name>
    <name type="common">Hyphomycete</name>
    <dbReference type="NCBI Taxonomy" id="5539"/>
    <lineage>
        <taxon>Eukaryota</taxon>
        <taxon>Fungi</taxon>
        <taxon>Dikarya</taxon>
        <taxon>Ascomycota</taxon>
        <taxon>Pezizomycotina</taxon>
        <taxon>Leotiomycetes</taxon>
        <taxon>Leotiomycetes incertae sedis</taxon>
        <taxon>Scytalidium</taxon>
    </lineage>
</organism>
<evidence type="ECO:0000256" key="3">
    <source>
        <dbReference type="ARBA" id="ARBA00022946"/>
    </source>
</evidence>
<dbReference type="PROSITE" id="PS00677">
    <property type="entry name" value="DAO"/>
    <property type="match status" value="1"/>
</dbReference>
<keyword evidence="12" id="KW-1185">Reference proteome</keyword>
<dbReference type="SUPFAM" id="SSF51971">
    <property type="entry name" value="Nucleotide-binding domain"/>
    <property type="match status" value="1"/>
</dbReference>
<gene>
    <name evidence="11" type="ORF">B7463_g12372</name>
</gene>
<dbReference type="InterPro" id="IPR040008">
    <property type="entry name" value="Ribosomal_mL46"/>
</dbReference>
<keyword evidence="4" id="KW-0689">Ribosomal protein</keyword>